<dbReference type="HAMAP" id="MF_01865">
    <property type="entry name" value="MTTase_RimO"/>
    <property type="match status" value="1"/>
</dbReference>
<evidence type="ECO:0000256" key="5">
    <source>
        <dbReference type="ARBA" id="ARBA00022723"/>
    </source>
</evidence>
<gene>
    <name evidence="8 13" type="primary">rimO</name>
    <name evidence="13" type="ORF">GKE44_01560</name>
    <name evidence="12" type="ORF">T1815_13261</name>
</gene>
<evidence type="ECO:0000259" key="11">
    <source>
        <dbReference type="PROSITE" id="PS51918"/>
    </source>
</evidence>
<dbReference type="SUPFAM" id="SSF102114">
    <property type="entry name" value="Radical SAM enzymes"/>
    <property type="match status" value="1"/>
</dbReference>
<feature type="domain" description="Radical SAM core" evidence="11">
    <location>
        <begin position="140"/>
        <end position="370"/>
    </location>
</feature>
<keyword evidence="2 8" id="KW-0963">Cytoplasm</keyword>
<dbReference type="PROSITE" id="PS51918">
    <property type="entry name" value="RADICAL_SAM"/>
    <property type="match status" value="1"/>
</dbReference>
<keyword evidence="4 8" id="KW-0949">S-adenosyl-L-methionine</keyword>
<dbReference type="InterPro" id="IPR013848">
    <property type="entry name" value="Methylthiotransferase_N"/>
</dbReference>
<evidence type="ECO:0000313" key="14">
    <source>
        <dbReference type="Proteomes" id="UP000049472"/>
    </source>
</evidence>
<evidence type="ECO:0000256" key="7">
    <source>
        <dbReference type="ARBA" id="ARBA00023014"/>
    </source>
</evidence>
<evidence type="ECO:0000313" key="15">
    <source>
        <dbReference type="Proteomes" id="UP000465607"/>
    </source>
</evidence>
<evidence type="ECO:0000259" key="10">
    <source>
        <dbReference type="PROSITE" id="PS51449"/>
    </source>
</evidence>
<dbReference type="InterPro" id="IPR005840">
    <property type="entry name" value="Ribosomal_uS12_MeSTrfase_RimO"/>
</dbReference>
<dbReference type="InterPro" id="IPR005839">
    <property type="entry name" value="Methylthiotransferase"/>
</dbReference>
<evidence type="ECO:0000259" key="9">
    <source>
        <dbReference type="PROSITE" id="PS50926"/>
    </source>
</evidence>
<dbReference type="InterPro" id="IPR007197">
    <property type="entry name" value="rSAM"/>
</dbReference>
<evidence type="ECO:0000256" key="4">
    <source>
        <dbReference type="ARBA" id="ARBA00022691"/>
    </source>
</evidence>
<dbReference type="NCBIfam" id="TIGR01125">
    <property type="entry name" value="30S ribosomal protein S12 methylthiotransferase RimO"/>
    <property type="match status" value="1"/>
</dbReference>
<dbReference type="GO" id="GO:0005840">
    <property type="term" value="C:ribosome"/>
    <property type="evidence" value="ECO:0007669"/>
    <property type="project" value="UniProtKB-KW"/>
</dbReference>
<dbReference type="AlphaFoldDB" id="A0A0M6WI84"/>
<comment type="subcellular location">
    <subcellularLocation>
        <location evidence="8">Cytoplasm</location>
    </subcellularLocation>
</comment>
<reference evidence="13 15" key="3">
    <citation type="journal article" date="2019" name="Nat. Med.">
        <title>A library of human gut bacterial isolates paired with longitudinal multiomics data enables mechanistic microbiome research.</title>
        <authorList>
            <person name="Poyet M."/>
            <person name="Groussin M."/>
            <person name="Gibbons S.M."/>
            <person name="Avila-Pacheco J."/>
            <person name="Jiang X."/>
            <person name="Kearney S.M."/>
            <person name="Perrotta A.R."/>
            <person name="Berdy B."/>
            <person name="Zhao S."/>
            <person name="Lieberman T.D."/>
            <person name="Swanson P.K."/>
            <person name="Smith M."/>
            <person name="Roesemann S."/>
            <person name="Alexander J.E."/>
            <person name="Rich S.A."/>
            <person name="Livny J."/>
            <person name="Vlamakis H."/>
            <person name="Clish C."/>
            <person name="Bullock K."/>
            <person name="Deik A."/>
            <person name="Scott J."/>
            <person name="Pierce K.A."/>
            <person name="Xavier R.J."/>
            <person name="Alm E.J."/>
        </authorList>
    </citation>
    <scope>NUCLEOTIDE SEQUENCE [LARGE SCALE GENOMIC DNA]</scope>
    <source>
        <strain evidence="13 15">BIOML-A5</strain>
    </source>
</reference>
<comment type="similarity">
    <text evidence="8">Belongs to the methylthiotransferase family. RimO subfamily.</text>
</comment>
<dbReference type="PANTHER" id="PTHR43837">
    <property type="entry name" value="RIBOSOMAL PROTEIN S12 METHYLTHIOTRANSFERASE RIMO"/>
    <property type="match status" value="1"/>
</dbReference>
<sequence length="441" mass="50398">MKLLFISLGCDKNLVDSEYMIGMLANDGIEMTDDETQADIIIVNSCCFIGDAKEESINTILEMAQYKETGKCKSLIVTGCLAQRYKDEIFKEIPEVDAILGTNSYDTIVEAVHETLEKHRYSNLHTLEGLPSIKTKRIVTTGGHFAYLKIAEGCNKNCTYCVIPSVRGRYRSVPMEDLIEQAKSLVEQGAKELILVAQETTLYGVDLYGEKSLHKLLDELNKISGLFWIRIMYCYPEEIYDELIESMIKDEKVCHYLDMPIQHCNDDILRRMGRKTTKAELMERIRMLRERIPDITLRTTLICGFPGETQDNHEELMQFVNDMEFDRLGAFTYSPEEGTKAAAMPDQIDEDIKADWRADVMELEEEVIFDKNETLKGKELYVFIEGKVADENAYIGRTYRDAPNVDGYIFINTDETLMTGDICKVMVTGAYEYDLIGELVK</sequence>
<keyword evidence="6 8" id="KW-0408">Iron</keyword>
<keyword evidence="14" id="KW-1185">Reference proteome</keyword>
<feature type="binding site" evidence="8">
    <location>
        <position position="158"/>
    </location>
    <ligand>
        <name>[4Fe-4S] cluster</name>
        <dbReference type="ChEBI" id="CHEBI:49883"/>
        <label>2</label>
        <note>4Fe-4S-S-AdoMet</note>
    </ligand>
</feature>
<dbReference type="FunFam" id="3.40.50.12160:FF:000002">
    <property type="entry name" value="Ribosomal protein S12 methylthiotransferase RimO"/>
    <property type="match status" value="1"/>
</dbReference>
<dbReference type="PROSITE" id="PS51449">
    <property type="entry name" value="MTTASE_N"/>
    <property type="match status" value="1"/>
</dbReference>
<dbReference type="EMBL" id="WKQV01000001">
    <property type="protein sequence ID" value="MSD25887.1"/>
    <property type="molecule type" value="Genomic_DNA"/>
</dbReference>
<keyword evidence="13" id="KW-0689">Ribosomal protein</keyword>
<protein>
    <recommendedName>
        <fullName evidence="8">Ribosomal protein uS12 methylthiotransferase RimO</fullName>
        <shortName evidence="8">uS12 MTTase</shortName>
        <shortName evidence="8">uS12 methylthiotransferase</shortName>
        <ecNumber evidence="8">2.8.4.4</ecNumber>
    </recommendedName>
    <alternativeName>
        <fullName evidence="8">Ribosomal protein uS12 (aspartate-C(3))-methylthiotransferase</fullName>
    </alternativeName>
    <alternativeName>
        <fullName evidence="8">Ribosome maturation factor RimO</fullName>
    </alternativeName>
</protein>
<dbReference type="Pfam" id="PF18693">
    <property type="entry name" value="TRAM_2"/>
    <property type="match status" value="1"/>
</dbReference>
<evidence type="ECO:0000256" key="8">
    <source>
        <dbReference type="HAMAP-Rule" id="MF_01865"/>
    </source>
</evidence>
<evidence type="ECO:0000256" key="1">
    <source>
        <dbReference type="ARBA" id="ARBA00022485"/>
    </source>
</evidence>
<dbReference type="InterPro" id="IPR012340">
    <property type="entry name" value="NA-bd_OB-fold"/>
</dbReference>
<dbReference type="EMBL" id="CVRQ01000017">
    <property type="protein sequence ID" value="CRL36405.1"/>
    <property type="molecule type" value="Genomic_DNA"/>
</dbReference>
<dbReference type="SFLD" id="SFLDG01061">
    <property type="entry name" value="methylthiotransferase"/>
    <property type="match status" value="1"/>
</dbReference>
<dbReference type="PROSITE" id="PS50926">
    <property type="entry name" value="TRAM"/>
    <property type="match status" value="1"/>
</dbReference>
<keyword evidence="5 8" id="KW-0479">Metal-binding</keyword>
<name>A0A0M6WI84_9FIRM</name>
<dbReference type="InterPro" id="IPR023404">
    <property type="entry name" value="rSAM_horseshoe"/>
</dbReference>
<reference evidence="14" key="1">
    <citation type="submission" date="2015-05" db="EMBL/GenBank/DDBJ databases">
        <authorList>
            <consortium name="Pathogen Informatics"/>
        </authorList>
    </citation>
    <scope>NUCLEOTIDE SEQUENCE [LARGE SCALE GENOMIC DNA]</scope>
    <source>
        <strain evidence="14">T1-815</strain>
    </source>
</reference>
<dbReference type="GO" id="GO:0035600">
    <property type="term" value="P:tRNA methylthiolation"/>
    <property type="evidence" value="ECO:0007669"/>
    <property type="project" value="UniProtKB-ARBA"/>
</dbReference>
<dbReference type="InterPro" id="IPR058240">
    <property type="entry name" value="rSAM_sf"/>
</dbReference>
<dbReference type="GO" id="GO:0005829">
    <property type="term" value="C:cytosol"/>
    <property type="evidence" value="ECO:0007669"/>
    <property type="project" value="TreeGrafter"/>
</dbReference>
<dbReference type="Gene3D" id="3.40.50.12160">
    <property type="entry name" value="Methylthiotransferase, N-terminal domain"/>
    <property type="match status" value="1"/>
</dbReference>
<proteinExistence type="inferred from homology"/>
<dbReference type="InterPro" id="IPR038135">
    <property type="entry name" value="Methylthiotransferase_N_sf"/>
</dbReference>
<comment type="cofactor">
    <cofactor evidence="8">
        <name>[4Fe-4S] cluster</name>
        <dbReference type="ChEBI" id="CHEBI:49883"/>
    </cofactor>
    <text evidence="8">Binds 2 [4Fe-4S] clusters. One cluster is coordinated with 3 cysteines and an exchangeable S-adenosyl-L-methionine.</text>
</comment>
<dbReference type="Proteomes" id="UP000049472">
    <property type="component" value="Unassembled WGS sequence"/>
</dbReference>
<keyword evidence="3 8" id="KW-0808">Transferase</keyword>
<dbReference type="SFLD" id="SFLDF00274">
    <property type="entry name" value="ribosomal_protein_S12_methylth"/>
    <property type="match status" value="1"/>
</dbReference>
<keyword evidence="1 8" id="KW-0004">4Fe-4S</keyword>
<evidence type="ECO:0000313" key="12">
    <source>
        <dbReference type="EMBL" id="CRL36405.1"/>
    </source>
</evidence>
<evidence type="ECO:0000256" key="3">
    <source>
        <dbReference type="ARBA" id="ARBA00022679"/>
    </source>
</evidence>
<evidence type="ECO:0000256" key="6">
    <source>
        <dbReference type="ARBA" id="ARBA00023004"/>
    </source>
</evidence>
<feature type="binding site" evidence="8">
    <location>
        <position position="80"/>
    </location>
    <ligand>
        <name>[4Fe-4S] cluster</name>
        <dbReference type="ChEBI" id="CHEBI:49883"/>
        <label>1</label>
    </ligand>
</feature>
<accession>A0A0M6WI84</accession>
<evidence type="ECO:0000313" key="13">
    <source>
        <dbReference type="EMBL" id="MSD25887.1"/>
    </source>
</evidence>
<dbReference type="GO" id="GO:0103039">
    <property type="term" value="F:protein methylthiotransferase activity"/>
    <property type="evidence" value="ECO:0007669"/>
    <property type="project" value="UniProtKB-EC"/>
</dbReference>
<dbReference type="Gene3D" id="3.80.30.20">
    <property type="entry name" value="tm_1862 like domain"/>
    <property type="match status" value="1"/>
</dbReference>
<dbReference type="EC" id="2.8.4.4" evidence="8"/>
<dbReference type="FunFam" id="3.80.30.20:FF:000001">
    <property type="entry name" value="tRNA-2-methylthio-N(6)-dimethylallyladenosine synthase 2"/>
    <property type="match status" value="1"/>
</dbReference>
<feature type="binding site" evidence="8">
    <location>
        <position position="46"/>
    </location>
    <ligand>
        <name>[4Fe-4S] cluster</name>
        <dbReference type="ChEBI" id="CHEBI:49883"/>
        <label>1</label>
    </ligand>
</feature>
<dbReference type="NCBIfam" id="TIGR00089">
    <property type="entry name" value="MiaB/RimO family radical SAM methylthiotransferase"/>
    <property type="match status" value="1"/>
</dbReference>
<dbReference type="InterPro" id="IPR002792">
    <property type="entry name" value="TRAM_dom"/>
</dbReference>
<dbReference type="InterPro" id="IPR006638">
    <property type="entry name" value="Elp3/MiaA/NifB-like_rSAM"/>
</dbReference>
<keyword evidence="7 8" id="KW-0411">Iron-sulfur</keyword>
<dbReference type="GO" id="GO:0035599">
    <property type="term" value="F:aspartic acid methylthiotransferase activity"/>
    <property type="evidence" value="ECO:0007669"/>
    <property type="project" value="TreeGrafter"/>
</dbReference>
<feature type="binding site" evidence="8">
    <location>
        <position position="154"/>
    </location>
    <ligand>
        <name>[4Fe-4S] cluster</name>
        <dbReference type="ChEBI" id="CHEBI:49883"/>
        <label>2</label>
        <note>4Fe-4S-S-AdoMet</note>
    </ligand>
</feature>
<dbReference type="GO" id="GO:0140101">
    <property type="term" value="F:catalytic activity, acting on a tRNA"/>
    <property type="evidence" value="ECO:0007669"/>
    <property type="project" value="UniProtKB-ARBA"/>
</dbReference>
<comment type="function">
    <text evidence="8">Catalyzes the methylthiolation of an aspartic acid residue of ribosomal protein uS12.</text>
</comment>
<dbReference type="Pfam" id="PF04055">
    <property type="entry name" value="Radical_SAM"/>
    <property type="match status" value="1"/>
</dbReference>
<evidence type="ECO:0000256" key="2">
    <source>
        <dbReference type="ARBA" id="ARBA00022490"/>
    </source>
</evidence>
<feature type="binding site" evidence="8">
    <location>
        <position position="10"/>
    </location>
    <ligand>
        <name>[4Fe-4S] cluster</name>
        <dbReference type="ChEBI" id="CHEBI:49883"/>
        <label>1</label>
    </ligand>
</feature>
<dbReference type="SFLD" id="SFLDS00029">
    <property type="entry name" value="Radical_SAM"/>
    <property type="match status" value="1"/>
</dbReference>
<dbReference type="Pfam" id="PF00919">
    <property type="entry name" value="UPF0004"/>
    <property type="match status" value="1"/>
</dbReference>
<dbReference type="Gene3D" id="2.40.50.140">
    <property type="entry name" value="Nucleic acid-binding proteins"/>
    <property type="match status" value="1"/>
</dbReference>
<organism evidence="12 14">
    <name type="scientific">Agathobacter rectalis</name>
    <dbReference type="NCBI Taxonomy" id="39491"/>
    <lineage>
        <taxon>Bacteria</taxon>
        <taxon>Bacillati</taxon>
        <taxon>Bacillota</taxon>
        <taxon>Clostridia</taxon>
        <taxon>Lachnospirales</taxon>
        <taxon>Lachnospiraceae</taxon>
        <taxon>Agathobacter</taxon>
    </lineage>
</organism>
<dbReference type="CDD" id="cd01335">
    <property type="entry name" value="Radical_SAM"/>
    <property type="match status" value="1"/>
</dbReference>
<keyword evidence="13" id="KW-0687">Ribonucleoprotein</keyword>
<feature type="domain" description="MTTase N-terminal" evidence="10">
    <location>
        <begin position="1"/>
        <end position="117"/>
    </location>
</feature>
<dbReference type="PROSITE" id="PS01278">
    <property type="entry name" value="MTTASE_RADICAL"/>
    <property type="match status" value="1"/>
</dbReference>
<dbReference type="InterPro" id="IPR020612">
    <property type="entry name" value="Methylthiotransferase_CS"/>
</dbReference>
<feature type="binding site" evidence="8">
    <location>
        <position position="161"/>
    </location>
    <ligand>
        <name>[4Fe-4S] cluster</name>
        <dbReference type="ChEBI" id="CHEBI:49883"/>
        <label>2</label>
        <note>4Fe-4S-S-AdoMet</note>
    </ligand>
</feature>
<dbReference type="RefSeq" id="WP_055061610.1">
    <property type="nucleotide sequence ID" value="NZ_CVRQ01000017.1"/>
</dbReference>
<reference evidence="12" key="2">
    <citation type="submission" date="2015-05" db="EMBL/GenBank/DDBJ databases">
        <authorList>
            <person name="Wang D.B."/>
            <person name="Wang M."/>
        </authorList>
    </citation>
    <scope>NUCLEOTIDE SEQUENCE [LARGE SCALE GENOMIC DNA]</scope>
    <source>
        <strain evidence="12">T1-815</strain>
    </source>
</reference>
<feature type="domain" description="TRAM" evidence="9">
    <location>
        <begin position="373"/>
        <end position="441"/>
    </location>
</feature>
<dbReference type="SFLD" id="SFLDG01082">
    <property type="entry name" value="B12-binding_domain_containing"/>
    <property type="match status" value="1"/>
</dbReference>
<dbReference type="GO" id="GO:0046872">
    <property type="term" value="F:metal ion binding"/>
    <property type="evidence" value="ECO:0007669"/>
    <property type="project" value="UniProtKB-KW"/>
</dbReference>
<dbReference type="GO" id="GO:0051539">
    <property type="term" value="F:4 iron, 4 sulfur cluster binding"/>
    <property type="evidence" value="ECO:0007669"/>
    <property type="project" value="UniProtKB-UniRule"/>
</dbReference>
<comment type="catalytic activity">
    <reaction evidence="8">
        <text>L-aspartate(89)-[ribosomal protein uS12]-hydrogen + (sulfur carrier)-SH + AH2 + 2 S-adenosyl-L-methionine = 3-methylsulfanyl-L-aspartate(89)-[ribosomal protein uS12]-hydrogen + (sulfur carrier)-H + 5'-deoxyadenosine + L-methionine + A + S-adenosyl-L-homocysteine + 2 H(+)</text>
        <dbReference type="Rhea" id="RHEA:37087"/>
        <dbReference type="Rhea" id="RHEA-COMP:10460"/>
        <dbReference type="Rhea" id="RHEA-COMP:10461"/>
        <dbReference type="Rhea" id="RHEA-COMP:14737"/>
        <dbReference type="Rhea" id="RHEA-COMP:14739"/>
        <dbReference type="ChEBI" id="CHEBI:13193"/>
        <dbReference type="ChEBI" id="CHEBI:15378"/>
        <dbReference type="ChEBI" id="CHEBI:17319"/>
        <dbReference type="ChEBI" id="CHEBI:17499"/>
        <dbReference type="ChEBI" id="CHEBI:29917"/>
        <dbReference type="ChEBI" id="CHEBI:29961"/>
        <dbReference type="ChEBI" id="CHEBI:57844"/>
        <dbReference type="ChEBI" id="CHEBI:57856"/>
        <dbReference type="ChEBI" id="CHEBI:59789"/>
        <dbReference type="ChEBI" id="CHEBI:64428"/>
        <dbReference type="ChEBI" id="CHEBI:73599"/>
        <dbReference type="EC" id="2.8.4.4"/>
    </reaction>
</comment>
<dbReference type="SMART" id="SM00729">
    <property type="entry name" value="Elp3"/>
    <property type="match status" value="1"/>
</dbReference>
<dbReference type="Proteomes" id="UP000465607">
    <property type="component" value="Unassembled WGS sequence"/>
</dbReference>
<dbReference type="PANTHER" id="PTHR43837:SF1">
    <property type="entry name" value="RIBOSOMAL PROTEIN US12 METHYLTHIOTRANSFERASE RIMO"/>
    <property type="match status" value="1"/>
</dbReference>